<dbReference type="Gene3D" id="3.50.50.60">
    <property type="entry name" value="FAD/NAD(P)-binding domain"/>
    <property type="match status" value="1"/>
</dbReference>
<dbReference type="InterPro" id="IPR036188">
    <property type="entry name" value="FAD/NAD-bd_sf"/>
</dbReference>
<gene>
    <name evidence="2" type="ORF">FM114_09820</name>
</gene>
<feature type="domain" description="FAD-binding" evidence="1">
    <location>
        <begin position="29"/>
        <end position="66"/>
    </location>
</feature>
<protein>
    <recommendedName>
        <fullName evidence="1">FAD-binding domain-containing protein</fullName>
    </recommendedName>
</protein>
<dbReference type="AlphaFoldDB" id="A0A1R4JUL0"/>
<dbReference type="InterPro" id="IPR002938">
    <property type="entry name" value="FAD-bd"/>
</dbReference>
<evidence type="ECO:0000259" key="1">
    <source>
        <dbReference type="Pfam" id="PF01494"/>
    </source>
</evidence>
<keyword evidence="3" id="KW-1185">Reference proteome</keyword>
<dbReference type="SUPFAM" id="SSF51905">
    <property type="entry name" value="FAD/NAD(P)-binding domain"/>
    <property type="match status" value="1"/>
</dbReference>
<reference evidence="2 3" key="1">
    <citation type="submission" date="2017-02" db="EMBL/GenBank/DDBJ databases">
        <authorList>
            <person name="Peterson S.W."/>
        </authorList>
    </citation>
    <scope>NUCLEOTIDE SEQUENCE [LARGE SCALE GENOMIC DNA]</scope>
    <source>
        <strain evidence="2 3">LSP_Lj1</strain>
    </source>
</reference>
<dbReference type="GO" id="GO:0071949">
    <property type="term" value="F:FAD binding"/>
    <property type="evidence" value="ECO:0007669"/>
    <property type="project" value="InterPro"/>
</dbReference>
<dbReference type="RefSeq" id="WP_342769244.1">
    <property type="nucleotide sequence ID" value="NZ_FUKQ01000035.1"/>
</dbReference>
<name>A0A1R4JUL0_9ACTN</name>
<dbReference type="STRING" id="1255658.FM114_09820"/>
<proteinExistence type="predicted"/>
<dbReference type="EMBL" id="FUKQ01000035">
    <property type="protein sequence ID" value="SJN35941.1"/>
    <property type="molecule type" value="Genomic_DNA"/>
</dbReference>
<organism evidence="2 3">
    <name type="scientific">Luteococcus japonicus LSP_Lj1</name>
    <dbReference type="NCBI Taxonomy" id="1255658"/>
    <lineage>
        <taxon>Bacteria</taxon>
        <taxon>Bacillati</taxon>
        <taxon>Actinomycetota</taxon>
        <taxon>Actinomycetes</taxon>
        <taxon>Propionibacteriales</taxon>
        <taxon>Propionibacteriaceae</taxon>
        <taxon>Luteococcus</taxon>
    </lineage>
</organism>
<dbReference type="Proteomes" id="UP000188342">
    <property type="component" value="Unassembled WGS sequence"/>
</dbReference>
<evidence type="ECO:0000313" key="3">
    <source>
        <dbReference type="Proteomes" id="UP000188342"/>
    </source>
</evidence>
<dbReference type="Pfam" id="PF01494">
    <property type="entry name" value="FAD_binding_3"/>
    <property type="match status" value="1"/>
</dbReference>
<sequence length="70" mass="7493">MDDRRDVPAAGLPIQARSVETFQVFGFARSMGVERTIRARYVVGGDGAHSKVRKAIGAQHTGGASKHAWG</sequence>
<evidence type="ECO:0000313" key="2">
    <source>
        <dbReference type="EMBL" id="SJN35941.1"/>
    </source>
</evidence>
<accession>A0A1R4JUL0</accession>